<dbReference type="InterPro" id="IPR051172">
    <property type="entry name" value="Chlamydia_OmcB"/>
</dbReference>
<feature type="domain" description="DUF11" evidence="3">
    <location>
        <begin position="171"/>
        <end position="315"/>
    </location>
</feature>
<dbReference type="NCBIfam" id="TIGR01451">
    <property type="entry name" value="B_ant_repeat"/>
    <property type="match status" value="4"/>
</dbReference>
<protein>
    <submittedName>
        <fullName evidence="5">DUF11 domain-containing protein</fullName>
    </submittedName>
</protein>
<dbReference type="Pfam" id="PF19407">
    <property type="entry name" value="DUF5979"/>
    <property type="match status" value="2"/>
</dbReference>
<evidence type="ECO:0000259" key="3">
    <source>
        <dbReference type="Pfam" id="PF01345"/>
    </source>
</evidence>
<keyword evidence="6" id="KW-1185">Reference proteome</keyword>
<dbReference type="AlphaFoldDB" id="A0A7G5EDP8"/>
<feature type="domain" description="DUF11" evidence="3">
    <location>
        <begin position="647"/>
        <end position="770"/>
    </location>
</feature>
<dbReference type="InterPro" id="IPR047589">
    <property type="entry name" value="DUF11_rpt"/>
</dbReference>
<dbReference type="InterPro" id="IPR001434">
    <property type="entry name" value="OmcB-like_DUF11"/>
</dbReference>
<evidence type="ECO:0000256" key="1">
    <source>
        <dbReference type="SAM" id="Phobius"/>
    </source>
</evidence>
<gene>
    <name evidence="5" type="ORF">HS961_04345</name>
</gene>
<keyword evidence="1" id="KW-0812">Transmembrane</keyword>
<dbReference type="Pfam" id="PF01345">
    <property type="entry name" value="DUF11"/>
    <property type="match status" value="4"/>
</dbReference>
<feature type="domain" description="DUF11" evidence="3">
    <location>
        <begin position="329"/>
        <end position="475"/>
    </location>
</feature>
<dbReference type="InterPro" id="IPR046022">
    <property type="entry name" value="DUF5979"/>
</dbReference>
<dbReference type="Gene3D" id="2.60.40.10">
    <property type="entry name" value="Immunoglobulins"/>
    <property type="match status" value="3"/>
</dbReference>
<dbReference type="InterPro" id="IPR013783">
    <property type="entry name" value="Ig-like_fold"/>
</dbReference>
<evidence type="ECO:0000256" key="2">
    <source>
        <dbReference type="SAM" id="SignalP"/>
    </source>
</evidence>
<feature type="chain" id="PRO_5028936945" evidence="2">
    <location>
        <begin position="34"/>
        <end position="1031"/>
    </location>
</feature>
<evidence type="ECO:0000313" key="5">
    <source>
        <dbReference type="EMBL" id="QMV72123.1"/>
    </source>
</evidence>
<keyword evidence="1" id="KW-0472">Membrane</keyword>
<accession>A0A7G5EDP8</accession>
<evidence type="ECO:0000313" key="6">
    <source>
        <dbReference type="Proteomes" id="UP000515240"/>
    </source>
</evidence>
<dbReference type="Proteomes" id="UP000515240">
    <property type="component" value="Chromosome"/>
</dbReference>
<feature type="domain" description="DUF5979" evidence="4">
    <location>
        <begin position="784"/>
        <end position="861"/>
    </location>
</feature>
<sequence>MTYKKWWMRALVGSAKAKAAVLLMAASPLVALAQSADVQITKSGPSSALGGTPVTYVLEMDNNGPNAANGAQFQDVLPAGLTNVTALCTLASGAANCPADLAVVNGVVSGTLATFPNQGKVRVEIQARFGVTGPSTLTNTATIAPPAGVTDPVPGSNSSSISTAMRYEVNLAVTKVQSSDTYQNGVPLTYTITLRNNGEGAADGVVLYDRLSNSFVSHIGANLVFNQCTSSGGAQCPDNASFPNRSGSNDYSPVFNATVPALPPGGALVVTYTMTPYLVPNAACGRPAGQLFNQVSIQLLDGMVDTTPADNEQTAILQVPGTPDCLQTDLQVTKSQDPPVPTIGDLVTYTMTVTNAGPNVANGANIADVIRTHGGSANYFNIAAQFISCFPEAGAVCPDNAAFLNPTGNASSAVLFNTPVPSLPVNGRLTIIYEVRSSFSGSIPCGRSLGGLNNEFSANPPDNMSDSNYGNNLASVGILVPATPACPSTDLAVTKSQSLDVYQPGVPVNYTMTVINNGPAALDGAYIADRLIPFELANSLDVQSSVISCTAAGGAVCPAASAFPAPYSGSLNSYSSPFQAVVPQLPVGGSLTISYSLTYNYSRGSCDWPSGYLVNEFSANPGDGVDEATPFDNVATTTMQRFSCSNVSVNKAVNPVTATSGAAVTYTVDMHNAGPADTSNVLFSDPLPAGVVFSNASCSVLVAPAQCGASVDYDPATRTVSSVVTSLGNGGAVQFVIHTTAGEQPGTYTNTAYAAVPAGVIDPILASNQSFVNLQIFAPTITKTVTKEIAGLPAGLPQAMSFSGSLTCGTQPAQTWTATVAAGATSGSSAALTVFQGDSCTATEDTPPAAPVGYGWNGAPVIAEQPEGFTVTNRLQRLTGGLQLTKRISGAAAGVAAVNGAFDFSLDCGVDGVHTASVTVTNGQEASVHLADLPANASCTVSETGKATAPAAYRWAAPVFSANPVVVPAGSDVAISVTNPLTIDGSVVDPIDPNNGNIGKPRAVPVGSPWAYLVLTALIAGLGMARKKRLL</sequence>
<dbReference type="PANTHER" id="PTHR34819:SF3">
    <property type="entry name" value="CELL SURFACE PROTEIN"/>
    <property type="match status" value="1"/>
</dbReference>
<evidence type="ECO:0000259" key="4">
    <source>
        <dbReference type="Pfam" id="PF19407"/>
    </source>
</evidence>
<reference evidence="5 6" key="1">
    <citation type="journal article" date="2020" name="G3 (Bethesda)">
        <title>CeMbio - The Caenorhabditis elegans Microbiome Resource.</title>
        <authorList>
            <person name="Dirksen P."/>
            <person name="Assie A."/>
            <person name="Zimmermann J."/>
            <person name="Zhang F."/>
            <person name="Tietje A.M."/>
            <person name="Marsh S.A."/>
            <person name="Felix M.A."/>
            <person name="Shapira M."/>
            <person name="Kaleta C."/>
            <person name="Schulenburg H."/>
            <person name="Samuel B."/>
        </authorList>
    </citation>
    <scope>NUCLEOTIDE SEQUENCE [LARGE SCALE GENOMIC DNA]</scope>
    <source>
        <strain evidence="5 6">BIGb0172</strain>
    </source>
</reference>
<feature type="transmembrane region" description="Helical" evidence="1">
    <location>
        <begin position="1009"/>
        <end position="1025"/>
    </location>
</feature>
<dbReference type="KEGG" id="cpis:HS961_04345"/>
<feature type="domain" description="DUF5979" evidence="4">
    <location>
        <begin position="882"/>
        <end position="979"/>
    </location>
</feature>
<keyword evidence="2" id="KW-0732">Signal</keyword>
<feature type="domain" description="DUF11" evidence="3">
    <location>
        <begin position="37"/>
        <end position="162"/>
    </location>
</feature>
<dbReference type="PANTHER" id="PTHR34819">
    <property type="entry name" value="LARGE CYSTEINE-RICH PERIPLASMIC PROTEIN OMCB"/>
    <property type="match status" value="1"/>
</dbReference>
<proteinExistence type="predicted"/>
<dbReference type="EMBL" id="CP058554">
    <property type="protein sequence ID" value="QMV72123.1"/>
    <property type="molecule type" value="Genomic_DNA"/>
</dbReference>
<feature type="signal peptide" evidence="2">
    <location>
        <begin position="1"/>
        <end position="33"/>
    </location>
</feature>
<name>A0A7G5EDP8_9BURK</name>
<organism evidence="5 6">
    <name type="scientific">Comamonas piscis</name>
    <dbReference type="NCBI Taxonomy" id="1562974"/>
    <lineage>
        <taxon>Bacteria</taxon>
        <taxon>Pseudomonadati</taxon>
        <taxon>Pseudomonadota</taxon>
        <taxon>Betaproteobacteria</taxon>
        <taxon>Burkholderiales</taxon>
        <taxon>Comamonadaceae</taxon>
        <taxon>Comamonas</taxon>
    </lineage>
</organism>
<dbReference type="RefSeq" id="WP_182326547.1">
    <property type="nucleotide sequence ID" value="NZ_CP058554.1"/>
</dbReference>
<keyword evidence="1" id="KW-1133">Transmembrane helix</keyword>